<feature type="region of interest" description="Disordered" evidence="18">
    <location>
        <begin position="274"/>
        <end position="306"/>
    </location>
</feature>
<feature type="compositionally biased region" description="Low complexity" evidence="18">
    <location>
        <begin position="274"/>
        <end position="289"/>
    </location>
</feature>
<evidence type="ECO:0000256" key="18">
    <source>
        <dbReference type="SAM" id="MobiDB-lite"/>
    </source>
</evidence>
<reference evidence="21" key="1">
    <citation type="submission" date="2020-11" db="EMBL/GenBank/DDBJ databases">
        <authorList>
            <person name="Tran Van P."/>
        </authorList>
    </citation>
    <scope>NUCLEOTIDE SEQUENCE</scope>
</reference>
<keyword evidence="8" id="KW-0808">Transferase</keyword>
<evidence type="ECO:0000256" key="4">
    <source>
        <dbReference type="ARBA" id="ARBA00012513"/>
    </source>
</evidence>
<dbReference type="GO" id="GO:0045177">
    <property type="term" value="C:apical part of cell"/>
    <property type="evidence" value="ECO:0007669"/>
    <property type="project" value="UniProtKB-ARBA"/>
</dbReference>
<dbReference type="Pfam" id="PF00069">
    <property type="entry name" value="Pkinase"/>
    <property type="match status" value="2"/>
</dbReference>
<comment type="catalytic activity">
    <reaction evidence="16">
        <text>L-seryl-[protein] + ATP = O-phospho-L-seryl-[protein] + ADP + H(+)</text>
        <dbReference type="Rhea" id="RHEA:17989"/>
        <dbReference type="Rhea" id="RHEA-COMP:9863"/>
        <dbReference type="Rhea" id="RHEA-COMP:11604"/>
        <dbReference type="ChEBI" id="CHEBI:15378"/>
        <dbReference type="ChEBI" id="CHEBI:29999"/>
        <dbReference type="ChEBI" id="CHEBI:30616"/>
        <dbReference type="ChEBI" id="CHEBI:83421"/>
        <dbReference type="ChEBI" id="CHEBI:456216"/>
        <dbReference type="EC" id="2.7.11.1"/>
    </reaction>
</comment>
<evidence type="ECO:0000256" key="16">
    <source>
        <dbReference type="ARBA" id="ARBA00048679"/>
    </source>
</evidence>
<dbReference type="FunFam" id="1.10.510.10:FF:000086">
    <property type="entry name" value="Non-specific serine/threonine protein kinase"/>
    <property type="match status" value="1"/>
</dbReference>
<evidence type="ECO:0000256" key="11">
    <source>
        <dbReference type="ARBA" id="ARBA00022777"/>
    </source>
</evidence>
<evidence type="ECO:0000259" key="20">
    <source>
        <dbReference type="PROSITE" id="PS51285"/>
    </source>
</evidence>
<organism evidence="21">
    <name type="scientific">Medioppia subpectinata</name>
    <dbReference type="NCBI Taxonomy" id="1979941"/>
    <lineage>
        <taxon>Eukaryota</taxon>
        <taxon>Metazoa</taxon>
        <taxon>Ecdysozoa</taxon>
        <taxon>Arthropoda</taxon>
        <taxon>Chelicerata</taxon>
        <taxon>Arachnida</taxon>
        <taxon>Acari</taxon>
        <taxon>Acariformes</taxon>
        <taxon>Sarcoptiformes</taxon>
        <taxon>Oribatida</taxon>
        <taxon>Brachypylina</taxon>
        <taxon>Oppioidea</taxon>
        <taxon>Oppiidae</taxon>
        <taxon>Medioppia</taxon>
    </lineage>
</organism>
<accession>A0A7R9PVV7</accession>
<evidence type="ECO:0000256" key="5">
    <source>
        <dbReference type="ARBA" id="ARBA00022490"/>
    </source>
</evidence>
<evidence type="ECO:0000256" key="7">
    <source>
        <dbReference type="ARBA" id="ARBA00022553"/>
    </source>
</evidence>
<evidence type="ECO:0000256" key="10">
    <source>
        <dbReference type="ARBA" id="ARBA00022741"/>
    </source>
</evidence>
<dbReference type="GO" id="GO:0009966">
    <property type="term" value="P:regulation of signal transduction"/>
    <property type="evidence" value="ECO:0007669"/>
    <property type="project" value="UniProtKB-ARBA"/>
</dbReference>
<gene>
    <name evidence="21" type="ORF">OSB1V03_LOCUS3104</name>
</gene>
<comment type="subcellular location">
    <subcellularLocation>
        <location evidence="2">Cytoplasm</location>
        <location evidence="2">Cytoskeleton</location>
        <location evidence="2">Microtubule organizing center</location>
        <location evidence="2">Centrosome</location>
    </subcellularLocation>
</comment>
<dbReference type="GO" id="GO:0005813">
    <property type="term" value="C:centrosome"/>
    <property type="evidence" value="ECO:0007669"/>
    <property type="project" value="UniProtKB-SubCell"/>
</dbReference>
<feature type="region of interest" description="Disordered" evidence="18">
    <location>
        <begin position="150"/>
        <end position="192"/>
    </location>
</feature>
<evidence type="ECO:0000256" key="6">
    <source>
        <dbReference type="ARBA" id="ARBA00022527"/>
    </source>
</evidence>
<keyword evidence="13" id="KW-0460">Magnesium</keyword>
<dbReference type="FunFam" id="1.10.510.10:FF:000199">
    <property type="entry name" value="Non-specific serine/threonine protein kinase"/>
    <property type="match status" value="1"/>
</dbReference>
<dbReference type="CDD" id="cd05598">
    <property type="entry name" value="STKc_LATS"/>
    <property type="match status" value="1"/>
</dbReference>
<feature type="compositionally biased region" description="Low complexity" evidence="18">
    <location>
        <begin position="646"/>
        <end position="679"/>
    </location>
</feature>
<dbReference type="InterPro" id="IPR008271">
    <property type="entry name" value="Ser/Thr_kinase_AS"/>
</dbReference>
<evidence type="ECO:0000256" key="8">
    <source>
        <dbReference type="ARBA" id="ARBA00022679"/>
    </source>
</evidence>
<keyword evidence="9" id="KW-0479">Metal-binding</keyword>
<dbReference type="GO" id="GO:0042308">
    <property type="term" value="P:negative regulation of protein import into nucleus"/>
    <property type="evidence" value="ECO:0007669"/>
    <property type="project" value="UniProtKB-ARBA"/>
</dbReference>
<evidence type="ECO:0000256" key="13">
    <source>
        <dbReference type="ARBA" id="ARBA00022842"/>
    </source>
</evidence>
<dbReference type="InterPro" id="IPR000961">
    <property type="entry name" value="AGC-kinase_C"/>
</dbReference>
<dbReference type="GO" id="GO:0004674">
    <property type="term" value="F:protein serine/threonine kinase activity"/>
    <property type="evidence" value="ECO:0007669"/>
    <property type="project" value="UniProtKB-KW"/>
</dbReference>
<keyword evidence="22" id="KW-1185">Reference proteome</keyword>
<dbReference type="EMBL" id="OC855787">
    <property type="protein sequence ID" value="CAD7622641.1"/>
    <property type="molecule type" value="Genomic_DNA"/>
</dbReference>
<dbReference type="PROSITE" id="PS51285">
    <property type="entry name" value="AGC_KINASE_CTER"/>
    <property type="match status" value="1"/>
</dbReference>
<dbReference type="Gene3D" id="1.10.510.10">
    <property type="entry name" value="Transferase(Phosphotransferase) domain 1"/>
    <property type="match status" value="1"/>
</dbReference>
<dbReference type="AlphaFoldDB" id="A0A7R9PVV7"/>
<dbReference type="InterPro" id="IPR049761">
    <property type="entry name" value="LATS1-like_MobB"/>
</dbReference>
<dbReference type="Proteomes" id="UP000759131">
    <property type="component" value="Unassembled WGS sequence"/>
</dbReference>
<name>A0A7R9PVV7_9ACAR</name>
<evidence type="ECO:0000256" key="2">
    <source>
        <dbReference type="ARBA" id="ARBA00004300"/>
    </source>
</evidence>
<dbReference type="PANTHER" id="PTHR22988">
    <property type="entry name" value="MYOTONIC DYSTROPHY S/T KINASE-RELATED"/>
    <property type="match status" value="1"/>
</dbReference>
<feature type="region of interest" description="Disordered" evidence="18">
    <location>
        <begin position="368"/>
        <end position="392"/>
    </location>
</feature>
<dbReference type="PROSITE" id="PS00107">
    <property type="entry name" value="PROTEIN_KINASE_ATP"/>
    <property type="match status" value="1"/>
</dbReference>
<evidence type="ECO:0000256" key="9">
    <source>
        <dbReference type="ARBA" id="ARBA00022723"/>
    </source>
</evidence>
<dbReference type="InterPro" id="IPR011009">
    <property type="entry name" value="Kinase-like_dom_sf"/>
</dbReference>
<dbReference type="InterPro" id="IPR000719">
    <property type="entry name" value="Prot_kinase_dom"/>
</dbReference>
<feature type="compositionally biased region" description="Pro residues" evidence="18">
    <location>
        <begin position="519"/>
        <end position="537"/>
    </location>
</feature>
<feature type="compositionally biased region" description="Basic and acidic residues" evidence="18">
    <location>
        <begin position="697"/>
        <end position="710"/>
    </location>
</feature>
<dbReference type="PROSITE" id="PS50011">
    <property type="entry name" value="PROTEIN_KINASE_DOM"/>
    <property type="match status" value="1"/>
</dbReference>
<dbReference type="CDD" id="cd21778">
    <property type="entry name" value="MobB_LATS1"/>
    <property type="match status" value="1"/>
</dbReference>
<protein>
    <recommendedName>
        <fullName evidence="4">non-specific serine/threonine protein kinase</fullName>
        <ecNumber evidence="4">2.7.11.1</ecNumber>
    </recommendedName>
</protein>
<dbReference type="GO" id="GO:0009653">
    <property type="term" value="P:anatomical structure morphogenesis"/>
    <property type="evidence" value="ECO:0007669"/>
    <property type="project" value="UniProtKB-ARBA"/>
</dbReference>
<dbReference type="PANTHER" id="PTHR22988:SF76">
    <property type="entry name" value="CHROMOSOME UNDETERMINED SCAFFOLD_135, WHOLE GENOME SHOTGUN SEQUENCE"/>
    <property type="match status" value="1"/>
</dbReference>
<comment type="cofactor">
    <cofactor evidence="1">
        <name>Mg(2+)</name>
        <dbReference type="ChEBI" id="CHEBI:18420"/>
    </cofactor>
</comment>
<feature type="compositionally biased region" description="Basic residues" evidence="18">
    <location>
        <begin position="150"/>
        <end position="165"/>
    </location>
</feature>
<feature type="compositionally biased region" description="Low complexity" evidence="18">
    <location>
        <begin position="296"/>
        <end position="306"/>
    </location>
</feature>
<evidence type="ECO:0000256" key="1">
    <source>
        <dbReference type="ARBA" id="ARBA00001946"/>
    </source>
</evidence>
<dbReference type="GO" id="GO:0048731">
    <property type="term" value="P:system development"/>
    <property type="evidence" value="ECO:0007669"/>
    <property type="project" value="UniProtKB-ARBA"/>
</dbReference>
<dbReference type="GO" id="GO:0071944">
    <property type="term" value="C:cell periphery"/>
    <property type="evidence" value="ECO:0007669"/>
    <property type="project" value="UniProtKB-ARBA"/>
</dbReference>
<dbReference type="Gene3D" id="3.30.200.20">
    <property type="entry name" value="Phosphorylase Kinase, domain 1"/>
    <property type="match status" value="1"/>
</dbReference>
<evidence type="ECO:0000256" key="15">
    <source>
        <dbReference type="ARBA" id="ARBA00047899"/>
    </source>
</evidence>
<feature type="compositionally biased region" description="Pro residues" evidence="18">
    <location>
        <begin position="179"/>
        <end position="188"/>
    </location>
</feature>
<feature type="compositionally biased region" description="Low complexity" evidence="18">
    <location>
        <begin position="369"/>
        <end position="383"/>
    </location>
</feature>
<dbReference type="GO" id="GO:0022604">
    <property type="term" value="P:regulation of cell morphogenesis"/>
    <property type="evidence" value="ECO:0007669"/>
    <property type="project" value="UniProtKB-ARBA"/>
</dbReference>
<dbReference type="InterPro" id="IPR017441">
    <property type="entry name" value="Protein_kinase_ATP_BS"/>
</dbReference>
<keyword evidence="11" id="KW-0418">Kinase</keyword>
<evidence type="ECO:0000256" key="3">
    <source>
        <dbReference type="ARBA" id="ARBA00009903"/>
    </source>
</evidence>
<dbReference type="GO" id="GO:0005524">
    <property type="term" value="F:ATP binding"/>
    <property type="evidence" value="ECO:0007669"/>
    <property type="project" value="UniProtKB-UniRule"/>
</dbReference>
<feature type="compositionally biased region" description="Polar residues" evidence="18">
    <location>
        <begin position="606"/>
        <end position="620"/>
    </location>
</feature>
<feature type="region of interest" description="Disordered" evidence="18">
    <location>
        <begin position="32"/>
        <end position="57"/>
    </location>
</feature>
<dbReference type="GO" id="GO:0051093">
    <property type="term" value="P:negative regulation of developmental process"/>
    <property type="evidence" value="ECO:0007669"/>
    <property type="project" value="UniProtKB-ARBA"/>
</dbReference>
<evidence type="ECO:0000313" key="21">
    <source>
        <dbReference type="EMBL" id="CAD7622641.1"/>
    </source>
</evidence>
<keyword evidence="14" id="KW-0206">Cytoskeleton</keyword>
<dbReference type="PROSITE" id="PS00108">
    <property type="entry name" value="PROTEIN_KINASE_ST"/>
    <property type="match status" value="1"/>
</dbReference>
<comment type="similarity">
    <text evidence="3">Belongs to the protein kinase superfamily. AGC Ser/Thr protein kinase family.</text>
</comment>
<keyword evidence="12 17" id="KW-0067">ATP-binding</keyword>
<sequence length="1212" mass="133292">MAVGGPVVKTMSGRDAREARAKALQEIRISLQPFANNDRPTSSASSASDTNSSPGQTCQTIGHILARESAINGSCGSSIRSDSPGVTCIANIHRDRLLPDQPRILNSNGLPLNDHMNGHTNGHPLTYLPNGHTNGLTNGHSNGHLNGHVNGHHLHSHHPHFHHHSVNNSRTSPNYMSAEPPPPLPPPRGSIVGQTLAQLSDTSPTPSSKNSSVEIPVQNMTTNGVNGSGSSNAAIHQQLQHMIKRMTPNSANNTSLTTNGVHVSGRAQAYSYASSASSSSPQRGTSPISFVHNGHNSATTSSRSSANCAPNLTLITSHLSQQLQNLAIYSASSNNSNSNSSSLPPQLMPYAVSQSPVSFGSIYSPPPSYAASSSSGRQSPTPTISSSSDYASIPPQALINSMQHNIHKKLSPVSSTSSASSLQTASCASNASNSSKSSSLVNRPSLQPWTARQAISQSPVIMQSVKSTHVQKPTTTNGRTAAIQECYPANPPPSYATAMQQQQQKQQFHQLNSDTVPIQSPPPLSQPPPPPPPPPYTAPKGPDMSFSNDFNGGAVQVPTTEPPSYASSVAALVAQRAGITSTRTTPALQMPTRPAPIPPSTDRSDLVNTVESICNSQVSALQGVPSMGRRQLEGVPPLPPKPNQLNSDVTSSTNSNTTDFDSDASVSTSSTSEQNTTTKKSQHKTTHQSPIPPRKSLSKEKEKERRESKVKNYSPAAFKFFMEQHVENVIKSHQQRERRRQQLESEMAKVGLTDEDQCQMRKMLYQKESNYLRLKRAKMDRSLFTKIKNIGVGAFGEVALVRKIDANQLYAMKTLRKSDVLKRNQVAHVKAERDILSEADNDWVVKLYYSFQDEDYLYFVMDYIPGGDLMSLLIKFGIFDEPLARFYIAELVAAVESVHKMGFIHRDIKPDNILIDRDGHIKLTDFGLCTGFRWTHNSKYYQRNNGIDSHDRQDSMDIDESWGANNCHCFVPTSKPLERRKRREHQRCLAHSLVGTPNYIAPEVLMRTGYTQLCDWWSVGVILYEMIVGIPPFNANTPEETQNKVIHWDKTLRIPKDRNFSTNASDLILKLCCGPEERLGRSGADDIKKHSFFEGINFDSELRKRVAPYVPEIKYETDTSNFDEIDDKFHSNGTSNDMLSREDYDYINQMNGHYSENSKHPEHAFFEFTFRRFFDAGGQAYPIKLSDSNSSNNSNDTGQGSPVYTMRNDTNK</sequence>
<keyword evidence="5" id="KW-0963">Cytoplasm</keyword>
<feature type="domain" description="Protein kinase" evidence="19">
    <location>
        <begin position="784"/>
        <end position="1093"/>
    </location>
</feature>
<keyword evidence="6" id="KW-0723">Serine/threonine-protein kinase</keyword>
<proteinExistence type="inferred from homology"/>
<feature type="region of interest" description="Disordered" evidence="18">
    <location>
        <begin position="1184"/>
        <end position="1212"/>
    </location>
</feature>
<evidence type="ECO:0000256" key="17">
    <source>
        <dbReference type="PROSITE-ProRule" id="PRU10141"/>
    </source>
</evidence>
<evidence type="ECO:0000256" key="14">
    <source>
        <dbReference type="ARBA" id="ARBA00023212"/>
    </source>
</evidence>
<dbReference type="GO" id="GO:0046872">
    <property type="term" value="F:metal ion binding"/>
    <property type="evidence" value="ECO:0007669"/>
    <property type="project" value="UniProtKB-KW"/>
</dbReference>
<dbReference type="EMBL" id="CAJPIZ010001212">
    <property type="protein sequence ID" value="CAG2103071.1"/>
    <property type="molecule type" value="Genomic_DNA"/>
</dbReference>
<dbReference type="SMART" id="SM00220">
    <property type="entry name" value="S_TKc"/>
    <property type="match status" value="1"/>
</dbReference>
<feature type="binding site" evidence="17">
    <location>
        <position position="813"/>
    </location>
    <ligand>
        <name>ATP</name>
        <dbReference type="ChEBI" id="CHEBI:30616"/>
    </ligand>
</feature>
<keyword evidence="7" id="KW-0597">Phosphoprotein</keyword>
<comment type="catalytic activity">
    <reaction evidence="15">
        <text>L-threonyl-[protein] + ATP = O-phospho-L-threonyl-[protein] + ADP + H(+)</text>
        <dbReference type="Rhea" id="RHEA:46608"/>
        <dbReference type="Rhea" id="RHEA-COMP:11060"/>
        <dbReference type="Rhea" id="RHEA-COMP:11605"/>
        <dbReference type="ChEBI" id="CHEBI:15378"/>
        <dbReference type="ChEBI" id="CHEBI:30013"/>
        <dbReference type="ChEBI" id="CHEBI:30616"/>
        <dbReference type="ChEBI" id="CHEBI:61977"/>
        <dbReference type="ChEBI" id="CHEBI:456216"/>
        <dbReference type="EC" id="2.7.11.1"/>
    </reaction>
</comment>
<evidence type="ECO:0000256" key="12">
    <source>
        <dbReference type="ARBA" id="ARBA00022840"/>
    </source>
</evidence>
<dbReference type="OrthoDB" id="3638488at2759"/>
<dbReference type="SUPFAM" id="SSF56112">
    <property type="entry name" value="Protein kinase-like (PK-like)"/>
    <property type="match status" value="1"/>
</dbReference>
<evidence type="ECO:0000313" key="22">
    <source>
        <dbReference type="Proteomes" id="UP000759131"/>
    </source>
</evidence>
<evidence type="ECO:0000259" key="19">
    <source>
        <dbReference type="PROSITE" id="PS50011"/>
    </source>
</evidence>
<dbReference type="GO" id="GO:0035329">
    <property type="term" value="P:hippo signaling"/>
    <property type="evidence" value="ECO:0007669"/>
    <property type="project" value="UniProtKB-ARBA"/>
</dbReference>
<feature type="region of interest" description="Disordered" evidence="18">
    <location>
        <begin position="582"/>
        <end position="710"/>
    </location>
</feature>
<keyword evidence="10 17" id="KW-0547">Nucleotide-binding</keyword>
<dbReference type="InterPro" id="IPR050839">
    <property type="entry name" value="Rho-assoc_Ser/Thr_Kinase"/>
</dbReference>
<dbReference type="GO" id="GO:0048814">
    <property type="term" value="P:regulation of dendrite morphogenesis"/>
    <property type="evidence" value="ECO:0007669"/>
    <property type="project" value="UniProtKB-ARBA"/>
</dbReference>
<dbReference type="FunFam" id="3.30.200.20:FF:000391">
    <property type="entry name" value="Large tumor suppressor kinase 1"/>
    <property type="match status" value="1"/>
</dbReference>
<dbReference type="GO" id="GO:0005737">
    <property type="term" value="C:cytoplasm"/>
    <property type="evidence" value="ECO:0007669"/>
    <property type="project" value="UniProtKB-ARBA"/>
</dbReference>
<feature type="compositionally biased region" description="Low complexity" evidence="18">
    <location>
        <begin position="1186"/>
        <end position="1196"/>
    </location>
</feature>
<feature type="compositionally biased region" description="Low complexity" evidence="18">
    <location>
        <begin position="37"/>
        <end position="54"/>
    </location>
</feature>
<feature type="region of interest" description="Disordered" evidence="18">
    <location>
        <begin position="502"/>
        <end position="562"/>
    </location>
</feature>
<dbReference type="EC" id="2.7.11.1" evidence="4"/>
<feature type="domain" description="AGC-kinase C-terminal" evidence="20">
    <location>
        <begin position="1094"/>
        <end position="1156"/>
    </location>
</feature>